<dbReference type="PANTHER" id="PTHR11945">
    <property type="entry name" value="MADS BOX PROTEIN"/>
    <property type="match status" value="1"/>
</dbReference>
<evidence type="ECO:0000259" key="8">
    <source>
        <dbReference type="PROSITE" id="PS50066"/>
    </source>
</evidence>
<protein>
    <recommendedName>
        <fullName evidence="8">MADS-box domain-containing protein</fullName>
    </recommendedName>
</protein>
<evidence type="ECO:0000256" key="6">
    <source>
        <dbReference type="SAM" id="Coils"/>
    </source>
</evidence>
<evidence type="ECO:0000313" key="9">
    <source>
        <dbReference type="EMBL" id="GAA0184891.1"/>
    </source>
</evidence>
<feature type="region of interest" description="Disordered" evidence="7">
    <location>
        <begin position="1"/>
        <end position="20"/>
    </location>
</feature>
<keyword evidence="6" id="KW-0175">Coiled coil</keyword>
<keyword evidence="5" id="KW-0539">Nucleus</keyword>
<dbReference type="AlphaFoldDB" id="A0AAV3RYH4"/>
<sequence length="192" mass="21035">MAEPSNEPKNTKGGENASNDNENIEVTFANYVYVIFKKASKICTLYDAKVAIFLFSPNGTAYSFGHPSVDEVVNNYLVDASTDGVSVNHSEEARRVETFQGLNAELTSLKELLNKEKEREARLNALKNEGPNKDNLNLKQLEELKSNYENLLAKVNMEKASALEVEGGEGAVAGKVDEADVGPYDGTKNENI</sequence>
<dbReference type="InterPro" id="IPR036879">
    <property type="entry name" value="TF_MADSbox_sf"/>
</dbReference>
<keyword evidence="2" id="KW-0805">Transcription regulation</keyword>
<dbReference type="GO" id="GO:0046983">
    <property type="term" value="F:protein dimerization activity"/>
    <property type="evidence" value="ECO:0007669"/>
    <property type="project" value="InterPro"/>
</dbReference>
<evidence type="ECO:0000256" key="1">
    <source>
        <dbReference type="ARBA" id="ARBA00004123"/>
    </source>
</evidence>
<feature type="domain" description="MADS-box" evidence="8">
    <location>
        <begin position="19"/>
        <end position="68"/>
    </location>
</feature>
<keyword evidence="3" id="KW-0238">DNA-binding</keyword>
<evidence type="ECO:0000256" key="5">
    <source>
        <dbReference type="ARBA" id="ARBA00023242"/>
    </source>
</evidence>
<dbReference type="PROSITE" id="PS50066">
    <property type="entry name" value="MADS_BOX_2"/>
    <property type="match status" value="1"/>
</dbReference>
<dbReference type="EMBL" id="BAABME010012246">
    <property type="protein sequence ID" value="GAA0184891.1"/>
    <property type="molecule type" value="Genomic_DNA"/>
</dbReference>
<reference evidence="9 10" key="1">
    <citation type="submission" date="2024-01" db="EMBL/GenBank/DDBJ databases">
        <title>The complete chloroplast genome sequence of Lithospermum erythrorhizon: insights into the phylogenetic relationship among Boraginaceae species and the maternal lineages of purple gromwells.</title>
        <authorList>
            <person name="Okada T."/>
            <person name="Watanabe K."/>
        </authorList>
    </citation>
    <scope>NUCLEOTIDE SEQUENCE [LARGE SCALE GENOMIC DNA]</scope>
</reference>
<comment type="caution">
    <text evidence="9">The sequence shown here is derived from an EMBL/GenBank/DDBJ whole genome shotgun (WGS) entry which is preliminary data.</text>
</comment>
<dbReference type="Proteomes" id="UP001454036">
    <property type="component" value="Unassembled WGS sequence"/>
</dbReference>
<feature type="coiled-coil region" evidence="6">
    <location>
        <begin position="99"/>
        <end position="161"/>
    </location>
</feature>
<dbReference type="InterPro" id="IPR002100">
    <property type="entry name" value="TF_MADSbox"/>
</dbReference>
<organism evidence="9 10">
    <name type="scientific">Lithospermum erythrorhizon</name>
    <name type="common">Purple gromwell</name>
    <name type="synonym">Lithospermum officinale var. erythrorhizon</name>
    <dbReference type="NCBI Taxonomy" id="34254"/>
    <lineage>
        <taxon>Eukaryota</taxon>
        <taxon>Viridiplantae</taxon>
        <taxon>Streptophyta</taxon>
        <taxon>Embryophyta</taxon>
        <taxon>Tracheophyta</taxon>
        <taxon>Spermatophyta</taxon>
        <taxon>Magnoliopsida</taxon>
        <taxon>eudicotyledons</taxon>
        <taxon>Gunneridae</taxon>
        <taxon>Pentapetalae</taxon>
        <taxon>asterids</taxon>
        <taxon>lamiids</taxon>
        <taxon>Boraginales</taxon>
        <taxon>Boraginaceae</taxon>
        <taxon>Boraginoideae</taxon>
        <taxon>Lithospermeae</taxon>
        <taxon>Lithospermum</taxon>
    </lineage>
</organism>
<keyword evidence="10" id="KW-1185">Reference proteome</keyword>
<dbReference type="Pfam" id="PF00319">
    <property type="entry name" value="SRF-TF"/>
    <property type="match status" value="1"/>
</dbReference>
<name>A0AAV3RYH4_LITER</name>
<dbReference type="GO" id="GO:0005634">
    <property type="term" value="C:nucleus"/>
    <property type="evidence" value="ECO:0007669"/>
    <property type="project" value="UniProtKB-SubCell"/>
</dbReference>
<dbReference type="SMART" id="SM00432">
    <property type="entry name" value="MADS"/>
    <property type="match status" value="1"/>
</dbReference>
<evidence type="ECO:0000256" key="4">
    <source>
        <dbReference type="ARBA" id="ARBA00023163"/>
    </source>
</evidence>
<dbReference type="PANTHER" id="PTHR11945:SF776">
    <property type="entry name" value="AGAMOUS-LIKE 50-RELATED"/>
    <property type="match status" value="1"/>
</dbReference>
<evidence type="ECO:0000256" key="7">
    <source>
        <dbReference type="SAM" id="MobiDB-lite"/>
    </source>
</evidence>
<proteinExistence type="predicted"/>
<dbReference type="Gene3D" id="3.40.1810.10">
    <property type="entry name" value="Transcription factor, MADS-box"/>
    <property type="match status" value="1"/>
</dbReference>
<feature type="region of interest" description="Disordered" evidence="7">
    <location>
        <begin position="168"/>
        <end position="192"/>
    </location>
</feature>
<dbReference type="SUPFAM" id="SSF55455">
    <property type="entry name" value="SRF-like"/>
    <property type="match status" value="1"/>
</dbReference>
<dbReference type="GO" id="GO:0000981">
    <property type="term" value="F:DNA-binding transcription factor activity, RNA polymerase II-specific"/>
    <property type="evidence" value="ECO:0007669"/>
    <property type="project" value="TreeGrafter"/>
</dbReference>
<accession>A0AAV3RYH4</accession>
<evidence type="ECO:0000256" key="3">
    <source>
        <dbReference type="ARBA" id="ARBA00023125"/>
    </source>
</evidence>
<evidence type="ECO:0000256" key="2">
    <source>
        <dbReference type="ARBA" id="ARBA00023015"/>
    </source>
</evidence>
<evidence type="ECO:0000313" key="10">
    <source>
        <dbReference type="Proteomes" id="UP001454036"/>
    </source>
</evidence>
<dbReference type="GO" id="GO:0000978">
    <property type="term" value="F:RNA polymerase II cis-regulatory region sequence-specific DNA binding"/>
    <property type="evidence" value="ECO:0007669"/>
    <property type="project" value="TreeGrafter"/>
</dbReference>
<keyword evidence="4" id="KW-0804">Transcription</keyword>
<comment type="subcellular location">
    <subcellularLocation>
        <location evidence="1">Nucleus</location>
    </subcellularLocation>
</comment>
<gene>
    <name evidence="9" type="ORF">LIER_32179</name>
</gene>